<dbReference type="InterPro" id="IPR017476">
    <property type="entry name" value="UDP-Glc/GDP-Man"/>
</dbReference>
<comment type="catalytic activity">
    <reaction evidence="6 7">
        <text>UDP-alpha-D-glucose + 2 NAD(+) + H2O = UDP-alpha-D-glucuronate + 2 NADH + 3 H(+)</text>
        <dbReference type="Rhea" id="RHEA:23596"/>
        <dbReference type="ChEBI" id="CHEBI:15377"/>
        <dbReference type="ChEBI" id="CHEBI:15378"/>
        <dbReference type="ChEBI" id="CHEBI:57540"/>
        <dbReference type="ChEBI" id="CHEBI:57945"/>
        <dbReference type="ChEBI" id="CHEBI:58052"/>
        <dbReference type="ChEBI" id="CHEBI:58885"/>
        <dbReference type="EC" id="1.1.1.22"/>
    </reaction>
</comment>
<dbReference type="GO" id="GO:0000271">
    <property type="term" value="P:polysaccharide biosynthetic process"/>
    <property type="evidence" value="ECO:0007669"/>
    <property type="project" value="InterPro"/>
</dbReference>
<feature type="domain" description="UDP-glucose/GDP-mannose dehydrogenase C-terminal" evidence="11">
    <location>
        <begin position="324"/>
        <end position="419"/>
    </location>
</feature>
<dbReference type="InterPro" id="IPR008927">
    <property type="entry name" value="6-PGluconate_DH-like_C_sf"/>
</dbReference>
<evidence type="ECO:0000256" key="5">
    <source>
        <dbReference type="ARBA" id="ARBA00023027"/>
    </source>
</evidence>
<reference evidence="12 13" key="1">
    <citation type="submission" date="2012-06" db="EMBL/GenBank/DDBJ databases">
        <title>Complete genome sequence of Corynebacterium terpenotabidum Y-11 (=DSM 44721).</title>
        <authorList>
            <person name="Ruckert C."/>
            <person name="Albersmeier A."/>
            <person name="Al-Dilaimi A."/>
            <person name="Szczepanowski R."/>
            <person name="Kalinowski J."/>
        </authorList>
    </citation>
    <scope>NUCLEOTIDE SEQUENCE [LARGE SCALE GENOMIC DNA]</scope>
    <source>
        <strain evidence="12 13">Y-11</strain>
    </source>
</reference>
<dbReference type="EMBL" id="CP003696">
    <property type="protein sequence ID" value="AGP29918.1"/>
    <property type="molecule type" value="Genomic_DNA"/>
</dbReference>
<dbReference type="Pfam" id="PF00984">
    <property type="entry name" value="UDPG_MGDP_dh"/>
    <property type="match status" value="1"/>
</dbReference>
<evidence type="ECO:0000256" key="3">
    <source>
        <dbReference type="ARBA" id="ARBA00012954"/>
    </source>
</evidence>
<dbReference type="EC" id="1.1.1.22" evidence="3 7"/>
<feature type="binding site" evidence="9">
    <location>
        <position position="265"/>
    </location>
    <ligand>
        <name>substrate</name>
    </ligand>
</feature>
<keyword evidence="13" id="KW-1185">Reference proteome</keyword>
<accession>S4XGZ3</accession>
<evidence type="ECO:0000256" key="7">
    <source>
        <dbReference type="PIRNR" id="PIRNR000124"/>
    </source>
</evidence>
<proteinExistence type="inferred from homology"/>
<evidence type="ECO:0000313" key="12">
    <source>
        <dbReference type="EMBL" id="AGP29918.1"/>
    </source>
</evidence>
<dbReference type="PIRSF" id="PIRSF500134">
    <property type="entry name" value="UDPglc_DH_bac"/>
    <property type="match status" value="1"/>
</dbReference>
<feature type="binding site" evidence="10">
    <location>
        <position position="122"/>
    </location>
    <ligand>
        <name>NAD(+)</name>
        <dbReference type="ChEBI" id="CHEBI:57540"/>
    </ligand>
</feature>
<dbReference type="Pfam" id="PF03720">
    <property type="entry name" value="UDPG_MGDP_dh_C"/>
    <property type="match status" value="1"/>
</dbReference>
<dbReference type="Proteomes" id="UP000014809">
    <property type="component" value="Chromosome"/>
</dbReference>
<dbReference type="GO" id="GO:0051287">
    <property type="term" value="F:NAD binding"/>
    <property type="evidence" value="ECO:0007669"/>
    <property type="project" value="InterPro"/>
</dbReference>
<feature type="binding site" evidence="10">
    <location>
        <position position="271"/>
    </location>
    <ligand>
        <name>NAD(+)</name>
        <dbReference type="ChEBI" id="CHEBI:57540"/>
    </ligand>
</feature>
<feature type="binding site" evidence="10">
    <location>
        <position position="338"/>
    </location>
    <ligand>
        <name>NAD(+)</name>
        <dbReference type="ChEBI" id="CHEBI:57540"/>
    </ligand>
</feature>
<evidence type="ECO:0000256" key="4">
    <source>
        <dbReference type="ARBA" id="ARBA00023002"/>
    </source>
</evidence>
<evidence type="ECO:0000256" key="9">
    <source>
        <dbReference type="PIRSR" id="PIRSR500134-2"/>
    </source>
</evidence>
<dbReference type="RefSeq" id="WP_020440283.1">
    <property type="nucleotide sequence ID" value="NC_021663.1"/>
</dbReference>
<gene>
    <name evidence="12" type="ORF">A606_01315</name>
</gene>
<dbReference type="Pfam" id="PF03721">
    <property type="entry name" value="UDPG_MGDP_dh_N"/>
    <property type="match status" value="1"/>
</dbReference>
<organism evidence="12 13">
    <name type="scientific">Corynebacterium terpenotabidum Y-11</name>
    <dbReference type="NCBI Taxonomy" id="1200352"/>
    <lineage>
        <taxon>Bacteria</taxon>
        <taxon>Bacillati</taxon>
        <taxon>Actinomycetota</taxon>
        <taxon>Actinomycetes</taxon>
        <taxon>Mycobacteriales</taxon>
        <taxon>Corynebacteriaceae</taxon>
        <taxon>Corynebacterium</taxon>
    </lineage>
</organism>
<dbReference type="SMART" id="SM00984">
    <property type="entry name" value="UDPG_MGDP_dh_C"/>
    <property type="match status" value="1"/>
</dbReference>
<dbReference type="InterPro" id="IPR036220">
    <property type="entry name" value="UDP-Glc/GDP-Man_DH_C_sf"/>
</dbReference>
<dbReference type="AlphaFoldDB" id="S4XGZ3"/>
<dbReference type="GO" id="GO:0003979">
    <property type="term" value="F:UDP-glucose 6-dehydrogenase activity"/>
    <property type="evidence" value="ECO:0007669"/>
    <property type="project" value="UniProtKB-EC"/>
</dbReference>
<dbReference type="eggNOG" id="COG1004">
    <property type="taxonomic scope" value="Bacteria"/>
</dbReference>
<feature type="binding site" evidence="10">
    <location>
        <position position="156"/>
    </location>
    <ligand>
        <name>NAD(+)</name>
        <dbReference type="ChEBI" id="CHEBI:57540"/>
    </ligand>
</feature>
<feature type="binding site" evidence="9">
    <location>
        <position position="212"/>
    </location>
    <ligand>
        <name>substrate</name>
    </ligand>
</feature>
<comment type="similarity">
    <text evidence="2 7">Belongs to the UDP-glucose/GDP-mannose dehydrogenase family.</text>
</comment>
<dbReference type="STRING" id="1200352.A606_01315"/>
<dbReference type="InterPro" id="IPR028357">
    <property type="entry name" value="UDPglc_DH_bac"/>
</dbReference>
<evidence type="ECO:0000313" key="13">
    <source>
        <dbReference type="Proteomes" id="UP000014809"/>
    </source>
</evidence>
<feature type="active site" description="Nucleophile" evidence="8">
    <location>
        <position position="268"/>
    </location>
</feature>
<dbReference type="InterPro" id="IPR036291">
    <property type="entry name" value="NAD(P)-bd_dom_sf"/>
</dbReference>
<dbReference type="PATRIC" id="fig|1200352.3.peg.262"/>
<dbReference type="HOGENOM" id="CLU_023810_1_2_11"/>
<dbReference type="UniPathway" id="UPA00038">
    <property type="reaction ID" value="UER00491"/>
</dbReference>
<dbReference type="NCBIfam" id="TIGR03026">
    <property type="entry name" value="NDP-sugDHase"/>
    <property type="match status" value="1"/>
</dbReference>
<evidence type="ECO:0000256" key="6">
    <source>
        <dbReference type="ARBA" id="ARBA00047473"/>
    </source>
</evidence>
<dbReference type="SUPFAM" id="SSF52413">
    <property type="entry name" value="UDP-glucose/GDP-mannose dehydrogenase C-terminal domain"/>
    <property type="match status" value="1"/>
</dbReference>
<feature type="binding site" evidence="10">
    <location>
        <position position="86"/>
    </location>
    <ligand>
        <name>NAD(+)</name>
        <dbReference type="ChEBI" id="CHEBI:57540"/>
    </ligand>
</feature>
<name>S4XGZ3_9CORY</name>
<evidence type="ECO:0000256" key="10">
    <source>
        <dbReference type="PIRSR" id="PIRSR500134-3"/>
    </source>
</evidence>
<protein>
    <recommendedName>
        <fullName evidence="3 7">UDP-glucose 6-dehydrogenase</fullName>
        <ecNumber evidence="3 7">1.1.1.22</ecNumber>
    </recommendedName>
</protein>
<dbReference type="InterPro" id="IPR001732">
    <property type="entry name" value="UDP-Glc/GDP-Man_DH_N"/>
</dbReference>
<feature type="binding site" evidence="10">
    <location>
        <position position="30"/>
    </location>
    <ligand>
        <name>NAD(+)</name>
        <dbReference type="ChEBI" id="CHEBI:57540"/>
    </ligand>
</feature>
<evidence type="ECO:0000259" key="11">
    <source>
        <dbReference type="SMART" id="SM00984"/>
    </source>
</evidence>
<evidence type="ECO:0000256" key="8">
    <source>
        <dbReference type="PIRSR" id="PIRSR500134-1"/>
    </source>
</evidence>
<feature type="binding site" evidence="9">
    <location>
        <position position="331"/>
    </location>
    <ligand>
        <name>substrate</name>
    </ligand>
</feature>
<evidence type="ECO:0000256" key="1">
    <source>
        <dbReference type="ARBA" id="ARBA00004701"/>
    </source>
</evidence>
<dbReference type="InterPro" id="IPR014027">
    <property type="entry name" value="UDP-Glc/GDP-Man_DH_C"/>
</dbReference>
<sequence>MKITVVGTGYLGATHAACLAYLGHDVLGVDADATTVDTLSRGRAPFREPGLDDLLSTGIALGRLRFTTSLADAAAHARVHLLCVGTPQSADSWAADTTALDAVIDGLVPLLRGRHLIIGKSTVPVGTAARLGEGAATLAVPGTTVPVCWSPEFLREGHGVADTLHPDRSVLGVPEDPEVAAGAEAIFREIWAAPLQHSPLVVTDLQTAEMVKLSANAFLATTISFINAVADLCDATGADVTTVSSVLGMDPRIGAGALTAGVGFGGGCLPKDLRSFGAATAELDLPVAGELFRAVDAVNRHSRRRLIGRAVDACGGCVMGTRIAVLGAAFKPGCDDVRDSPALAVAAGLRDAGAQVSVYDPVVSRGAGRDVDSVAEALRDAELVVVGTAWPQFRDIDPVEARELVARPVLIDGTNSLSARRWADAGWDYRGTGYPARSVAQVPGWKPASTADTAN</sequence>
<dbReference type="InterPro" id="IPR014026">
    <property type="entry name" value="UDP-Glc/GDP-Man_DH_dimer"/>
</dbReference>
<dbReference type="PIRSF" id="PIRSF000124">
    <property type="entry name" value="UDPglc_GDPman_dh"/>
    <property type="match status" value="1"/>
</dbReference>
<keyword evidence="5 7" id="KW-0520">NAD</keyword>
<keyword evidence="4 7" id="KW-0560">Oxidoreductase</keyword>
<dbReference type="KEGG" id="cter:A606_01315"/>
<dbReference type="GO" id="GO:0006065">
    <property type="term" value="P:UDP-glucuronate biosynthetic process"/>
    <property type="evidence" value="ECO:0007669"/>
    <property type="project" value="UniProtKB-UniPathway"/>
</dbReference>
<dbReference type="Gene3D" id="1.20.5.100">
    <property type="entry name" value="Cytochrome c1, transmembrane anchor, C-terminal"/>
    <property type="match status" value="1"/>
</dbReference>
<feature type="binding site" evidence="9">
    <location>
        <begin position="153"/>
        <end position="156"/>
    </location>
    <ligand>
        <name>substrate</name>
    </ligand>
</feature>
<comment type="pathway">
    <text evidence="1">Nucleotide-sugar biosynthesis; UDP-alpha-D-glucuronate biosynthesis; UDP-alpha-D-glucuronate from UDP-alpha-D-glucose: step 1/1.</text>
</comment>
<dbReference type="Gene3D" id="3.40.50.720">
    <property type="entry name" value="NAD(P)-binding Rossmann-like Domain"/>
    <property type="match status" value="2"/>
</dbReference>
<dbReference type="SUPFAM" id="SSF48179">
    <property type="entry name" value="6-phosphogluconate dehydrogenase C-terminal domain-like"/>
    <property type="match status" value="1"/>
</dbReference>
<dbReference type="SUPFAM" id="SSF51735">
    <property type="entry name" value="NAD(P)-binding Rossmann-fold domains"/>
    <property type="match status" value="1"/>
</dbReference>
<dbReference type="PANTHER" id="PTHR43750:SF3">
    <property type="entry name" value="UDP-GLUCOSE 6-DEHYDROGENASE TUAD"/>
    <property type="match status" value="1"/>
</dbReference>
<evidence type="ECO:0000256" key="2">
    <source>
        <dbReference type="ARBA" id="ARBA00006601"/>
    </source>
</evidence>
<dbReference type="PANTHER" id="PTHR43750">
    <property type="entry name" value="UDP-GLUCOSE 6-DEHYDROGENASE TUAD"/>
    <property type="match status" value="1"/>
</dbReference>